<accession>A0A916WFQ7</accession>
<comment type="caution">
    <text evidence="1">The sequence shown here is derived from an EMBL/GenBank/DDBJ whole genome shotgun (WGS) entry which is preliminary data.</text>
</comment>
<evidence type="ECO:0000313" key="2">
    <source>
        <dbReference type="Proteomes" id="UP000620596"/>
    </source>
</evidence>
<dbReference type="AlphaFoldDB" id="A0A916WFQ7"/>
<evidence type="ECO:0000313" key="1">
    <source>
        <dbReference type="EMBL" id="GGA93563.1"/>
    </source>
</evidence>
<dbReference type="RefSeq" id="WP_188707554.1">
    <property type="nucleotide sequence ID" value="NZ_BMIG01000003.1"/>
</dbReference>
<dbReference type="EMBL" id="BMIG01000003">
    <property type="protein sequence ID" value="GGA93563.1"/>
    <property type="molecule type" value="Genomic_DNA"/>
</dbReference>
<organism evidence="1 2">
    <name type="scientific">Polaromonas eurypsychrophila</name>
    <dbReference type="NCBI Taxonomy" id="1614635"/>
    <lineage>
        <taxon>Bacteria</taxon>
        <taxon>Pseudomonadati</taxon>
        <taxon>Pseudomonadota</taxon>
        <taxon>Betaproteobacteria</taxon>
        <taxon>Burkholderiales</taxon>
        <taxon>Comamonadaceae</taxon>
        <taxon>Polaromonas</taxon>
    </lineage>
</organism>
<proteinExistence type="predicted"/>
<gene>
    <name evidence="1" type="ORF">GCM10011496_13280</name>
</gene>
<keyword evidence="2" id="KW-1185">Reference proteome</keyword>
<protein>
    <submittedName>
        <fullName evidence="1">Uncharacterized protein</fullName>
    </submittedName>
</protein>
<reference evidence="1" key="2">
    <citation type="submission" date="2020-09" db="EMBL/GenBank/DDBJ databases">
        <authorList>
            <person name="Sun Q."/>
            <person name="Zhou Y."/>
        </authorList>
    </citation>
    <scope>NUCLEOTIDE SEQUENCE</scope>
    <source>
        <strain evidence="1">CGMCC 1.15322</strain>
    </source>
</reference>
<sequence>MYMQSNYNASLQSADGLTATQRESAEQKFVEVLEHALGGASAVRGAYVEWLAVRSLRAENPADLRSSEELQAIARWEQAAEHATRAVFRQMKIAAQNAFFELHVWNSRTR</sequence>
<name>A0A916WFQ7_9BURK</name>
<reference evidence="1" key="1">
    <citation type="journal article" date="2014" name="Int. J. Syst. Evol. Microbiol.">
        <title>Complete genome sequence of Corynebacterium casei LMG S-19264T (=DSM 44701T), isolated from a smear-ripened cheese.</title>
        <authorList>
            <consortium name="US DOE Joint Genome Institute (JGI-PGF)"/>
            <person name="Walter F."/>
            <person name="Albersmeier A."/>
            <person name="Kalinowski J."/>
            <person name="Ruckert C."/>
        </authorList>
    </citation>
    <scope>NUCLEOTIDE SEQUENCE</scope>
    <source>
        <strain evidence="1">CGMCC 1.15322</strain>
    </source>
</reference>
<dbReference type="Proteomes" id="UP000620596">
    <property type="component" value="Unassembled WGS sequence"/>
</dbReference>